<proteinExistence type="predicted"/>
<name>A0A6C0I667_9ZZZZ</name>
<accession>A0A6C0I667</accession>
<protein>
    <submittedName>
        <fullName evidence="1">Uncharacterized protein</fullName>
    </submittedName>
</protein>
<dbReference type="AlphaFoldDB" id="A0A6C0I667"/>
<dbReference type="EMBL" id="MN740102">
    <property type="protein sequence ID" value="QHT87856.1"/>
    <property type="molecule type" value="Genomic_DNA"/>
</dbReference>
<evidence type="ECO:0000313" key="1">
    <source>
        <dbReference type="EMBL" id="QHT87856.1"/>
    </source>
</evidence>
<sequence>MTRNISTLRARLTKYEQCRDAKCTPGWIMDKELKKYGKSVKRKCGSKYARMTLKQLKNVSDAEWRMHNKCTDKHYNGSRYGKMWKKQFQCVKKNCNHMKLFYSA</sequence>
<reference evidence="1" key="1">
    <citation type="journal article" date="2020" name="Nature">
        <title>Giant virus diversity and host interactions through global metagenomics.</title>
        <authorList>
            <person name="Schulz F."/>
            <person name="Roux S."/>
            <person name="Paez-Espino D."/>
            <person name="Jungbluth S."/>
            <person name="Walsh D.A."/>
            <person name="Denef V.J."/>
            <person name="McMahon K.D."/>
            <person name="Konstantinidis K.T."/>
            <person name="Eloe-Fadrosh E.A."/>
            <person name="Kyrpides N.C."/>
            <person name="Woyke T."/>
        </authorList>
    </citation>
    <scope>NUCLEOTIDE SEQUENCE</scope>
    <source>
        <strain evidence="1">GVMAG-M-3300023184-191</strain>
    </source>
</reference>
<organism evidence="1">
    <name type="scientific">viral metagenome</name>
    <dbReference type="NCBI Taxonomy" id="1070528"/>
    <lineage>
        <taxon>unclassified sequences</taxon>
        <taxon>metagenomes</taxon>
        <taxon>organismal metagenomes</taxon>
    </lineage>
</organism>